<dbReference type="EMBL" id="CP147251">
    <property type="protein sequence ID" value="WYJ77431.1"/>
    <property type="molecule type" value="Genomic_DNA"/>
</dbReference>
<sequence length="47" mass="5441">MASGESVGQSIRHVHFHLIPRNFHDNIVAWPELSKEKKKLLMGFIKN</sequence>
<evidence type="ECO:0000256" key="1">
    <source>
        <dbReference type="PROSITE-ProRule" id="PRU00464"/>
    </source>
</evidence>
<evidence type="ECO:0000313" key="4">
    <source>
        <dbReference type="Proteomes" id="UP000664701"/>
    </source>
</evidence>
<reference evidence="3 4" key="2">
    <citation type="submission" date="2024-03" db="EMBL/GenBank/DDBJ databases">
        <title>The Genome Sequence of Enterococcus sp. DIV2402.</title>
        <authorList>
            <consortium name="The Broad Institute Genomics Platform"/>
            <consortium name="The Broad Institute Microbial Omics Core"/>
            <consortium name="The Broad Institute Genomic Center for Infectious Diseases"/>
            <person name="Earl A."/>
            <person name="Manson A."/>
            <person name="Gilmore M."/>
            <person name="Schwartman J."/>
            <person name="Shea T."/>
            <person name="Abouelleil A."/>
            <person name="Cao P."/>
            <person name="Chapman S."/>
            <person name="Cusick C."/>
            <person name="Young S."/>
            <person name="Neafsey D."/>
            <person name="Nusbaum C."/>
            <person name="Birren B."/>
        </authorList>
    </citation>
    <scope>NUCLEOTIDE SEQUENCE [LARGE SCALE GENOMIC DNA]</scope>
    <source>
        <strain evidence="3 4">DIV2402</strain>
    </source>
</reference>
<accession>A0ABZ2SNR7</accession>
<dbReference type="SUPFAM" id="SSF54197">
    <property type="entry name" value="HIT-like"/>
    <property type="match status" value="1"/>
</dbReference>
<name>A0ABZ2SNR7_9ENTE</name>
<evidence type="ECO:0000313" key="3">
    <source>
        <dbReference type="EMBL" id="WYJ77431.1"/>
    </source>
</evidence>
<keyword evidence="4" id="KW-1185">Reference proteome</keyword>
<reference evidence="3 4" key="1">
    <citation type="submission" date="2021-03" db="EMBL/GenBank/DDBJ databases">
        <authorList>
            <person name="Gilmore M.S."/>
            <person name="Schwartzman J."/>
            <person name="Van Tyne D."/>
            <person name="Martin M."/>
            <person name="Earl A.M."/>
            <person name="Manson A.L."/>
            <person name="Straub T."/>
            <person name="Salamzade R."/>
            <person name="Saavedra J."/>
            <person name="Lebreton F."/>
            <person name="Prichula J."/>
            <person name="Schaufler K."/>
            <person name="Gaca A."/>
            <person name="Sgardioli B."/>
            <person name="Wagenaar J."/>
            <person name="Strong T."/>
        </authorList>
    </citation>
    <scope>NUCLEOTIDE SEQUENCE [LARGE SCALE GENOMIC DNA]</scope>
    <source>
        <strain evidence="3 4">DIV2402</strain>
    </source>
</reference>
<evidence type="ECO:0000259" key="2">
    <source>
        <dbReference type="PROSITE" id="PS51084"/>
    </source>
</evidence>
<dbReference type="Gene3D" id="3.30.428.10">
    <property type="entry name" value="HIT-like"/>
    <property type="match status" value="1"/>
</dbReference>
<protein>
    <recommendedName>
        <fullName evidence="2">HIT domain-containing protein</fullName>
    </recommendedName>
</protein>
<dbReference type="Proteomes" id="UP000664701">
    <property type="component" value="Chromosome"/>
</dbReference>
<dbReference type="InterPro" id="IPR011146">
    <property type="entry name" value="HIT-like"/>
</dbReference>
<dbReference type="InterPro" id="IPR036265">
    <property type="entry name" value="HIT-like_sf"/>
</dbReference>
<dbReference type="InterPro" id="IPR019808">
    <property type="entry name" value="Histidine_triad_CS"/>
</dbReference>
<dbReference type="PROSITE" id="PS51084">
    <property type="entry name" value="HIT_2"/>
    <property type="match status" value="1"/>
</dbReference>
<dbReference type="PROSITE" id="PS00892">
    <property type="entry name" value="HIT_1"/>
    <property type="match status" value="1"/>
</dbReference>
<feature type="domain" description="HIT" evidence="2">
    <location>
        <begin position="1"/>
        <end position="28"/>
    </location>
</feature>
<feature type="short sequence motif" description="Histidine triad motif" evidence="1">
    <location>
        <begin position="13"/>
        <end position="17"/>
    </location>
</feature>
<organism evidence="3 4">
    <name type="scientific">Candidatus Enterococcus lowellii</name>
    <dbReference type="NCBI Taxonomy" id="2230877"/>
    <lineage>
        <taxon>Bacteria</taxon>
        <taxon>Bacillati</taxon>
        <taxon>Bacillota</taxon>
        <taxon>Bacilli</taxon>
        <taxon>Lactobacillales</taxon>
        <taxon>Enterococcaceae</taxon>
        <taxon>Enterococcus</taxon>
    </lineage>
</organism>
<gene>
    <name evidence="3" type="ORF">DOK78_002069</name>
</gene>
<proteinExistence type="predicted"/>